<evidence type="ECO:0000259" key="4">
    <source>
        <dbReference type="PROSITE" id="PS50893"/>
    </source>
</evidence>
<dbReference type="CDD" id="cd03215">
    <property type="entry name" value="ABC_Carb_Monos_II"/>
    <property type="match status" value="1"/>
</dbReference>
<dbReference type="Pfam" id="PF00005">
    <property type="entry name" value="ABC_tran"/>
    <property type="match status" value="2"/>
</dbReference>
<evidence type="ECO:0000256" key="2">
    <source>
        <dbReference type="ARBA" id="ARBA00022840"/>
    </source>
</evidence>
<dbReference type="PANTHER" id="PTHR43790">
    <property type="entry name" value="CARBOHYDRATE TRANSPORT ATP-BINDING PROTEIN MG119-RELATED"/>
    <property type="match status" value="1"/>
</dbReference>
<dbReference type="PROSITE" id="PS00211">
    <property type="entry name" value="ABC_TRANSPORTER_1"/>
    <property type="match status" value="1"/>
</dbReference>
<dbReference type="InterPro" id="IPR003593">
    <property type="entry name" value="AAA+_ATPase"/>
</dbReference>
<evidence type="ECO:0000256" key="1">
    <source>
        <dbReference type="ARBA" id="ARBA00022741"/>
    </source>
</evidence>
<dbReference type="InterPro" id="IPR027417">
    <property type="entry name" value="P-loop_NTPase"/>
</dbReference>
<feature type="region of interest" description="Disordered" evidence="3">
    <location>
        <begin position="515"/>
        <end position="549"/>
    </location>
</feature>
<dbReference type="Gene3D" id="3.40.50.300">
    <property type="entry name" value="P-loop containing nucleotide triphosphate hydrolases"/>
    <property type="match status" value="2"/>
</dbReference>
<dbReference type="SUPFAM" id="SSF52540">
    <property type="entry name" value="P-loop containing nucleoside triphosphate hydrolases"/>
    <property type="match status" value="2"/>
</dbReference>
<evidence type="ECO:0000256" key="3">
    <source>
        <dbReference type="SAM" id="MobiDB-lite"/>
    </source>
</evidence>
<dbReference type="SMART" id="SM00382">
    <property type="entry name" value="AAA"/>
    <property type="match status" value="2"/>
</dbReference>
<comment type="caution">
    <text evidence="5">The sequence shown here is derived from an EMBL/GenBank/DDBJ whole genome shotgun (WGS) entry which is preliminary data.</text>
</comment>
<dbReference type="CDD" id="cd03216">
    <property type="entry name" value="ABC_Carb_Monos_I"/>
    <property type="match status" value="1"/>
</dbReference>
<feature type="compositionally biased region" description="Low complexity" evidence="3">
    <location>
        <begin position="515"/>
        <end position="527"/>
    </location>
</feature>
<dbReference type="Proteomes" id="UP001597368">
    <property type="component" value="Unassembled WGS sequence"/>
</dbReference>
<dbReference type="InterPro" id="IPR017871">
    <property type="entry name" value="ABC_transporter-like_CS"/>
</dbReference>
<dbReference type="RefSeq" id="WP_379578480.1">
    <property type="nucleotide sequence ID" value="NZ_JBHUFV010000059.1"/>
</dbReference>
<dbReference type="InterPro" id="IPR003439">
    <property type="entry name" value="ABC_transporter-like_ATP-bd"/>
</dbReference>
<sequence>MSAAVELVGITKRFGAVRANDGIDLAVQPGEVHAVVGENGAGKSTLMSILYGLHQPDAGQVLRAGVPVRLRSPADAIAHGLGMVHQRLRLFPGLSVAENVVIGAEPVRRGVLDRAAAHRAVAELAGRHGLGVDPAARMVGDLPVGVRQRVEILKALYRRAEVLILDEPTAVLTPGEAAGLFRMVRELAGGGVSVLLVTHKLEEVLAASDRVTVLRGGRVTGRFDTAATSVDELVGAMIGRSLGGVRQARPQPAEASLASVEGGVRRPYLLEVRDLHVRDRDGVAAVAGVSFGVRAGEIVGLAGVTGSGQRELVEALTGLRRTDSGAVLLDGSPIGGGRERHVAYVPGDRTGRATAPGMSLADNLLMGEQRGLRLRPGRVRRRAATLVERFSIRASSVRAPIAQLSGGNAQKAVLARELSRDTPVLVAEEPTQGVDVGAQEQIHALLAEARDAGRAVLLQSSELSELRALADRVLVMFEGRLVAELPVAEATDERLGTAMTGAAQLDEASGGAARGLVGPGGVASDSVGPGGAAGSSVVPHGAARREASG</sequence>
<evidence type="ECO:0000313" key="6">
    <source>
        <dbReference type="Proteomes" id="UP001597368"/>
    </source>
</evidence>
<dbReference type="GO" id="GO:0005524">
    <property type="term" value="F:ATP binding"/>
    <property type="evidence" value="ECO:0007669"/>
    <property type="project" value="UniProtKB-KW"/>
</dbReference>
<dbReference type="EMBL" id="JBHUFV010000059">
    <property type="protein sequence ID" value="MFD1937365.1"/>
    <property type="molecule type" value="Genomic_DNA"/>
</dbReference>
<proteinExistence type="predicted"/>
<keyword evidence="6" id="KW-1185">Reference proteome</keyword>
<name>A0ABW4T8C6_9ACTN</name>
<feature type="domain" description="ABC transporter" evidence="4">
    <location>
        <begin position="5"/>
        <end position="241"/>
    </location>
</feature>
<dbReference type="InterPro" id="IPR050107">
    <property type="entry name" value="ABC_carbohydrate_import_ATPase"/>
</dbReference>
<gene>
    <name evidence="5" type="ORF">ACFSKW_38440</name>
</gene>
<evidence type="ECO:0000313" key="5">
    <source>
        <dbReference type="EMBL" id="MFD1937365.1"/>
    </source>
</evidence>
<protein>
    <submittedName>
        <fullName evidence="5">ABC transporter ATP-binding protein</fullName>
    </submittedName>
</protein>
<dbReference type="PANTHER" id="PTHR43790:SF4">
    <property type="entry name" value="GUANOSINE IMPORT ATP-BINDING PROTEIN NUPO"/>
    <property type="match status" value="1"/>
</dbReference>
<reference evidence="6" key="1">
    <citation type="journal article" date="2019" name="Int. J. Syst. Evol. Microbiol.">
        <title>The Global Catalogue of Microorganisms (GCM) 10K type strain sequencing project: providing services to taxonomists for standard genome sequencing and annotation.</title>
        <authorList>
            <consortium name="The Broad Institute Genomics Platform"/>
            <consortium name="The Broad Institute Genome Sequencing Center for Infectious Disease"/>
            <person name="Wu L."/>
            <person name="Ma J."/>
        </authorList>
    </citation>
    <scope>NUCLEOTIDE SEQUENCE [LARGE SCALE GENOMIC DNA]</scope>
    <source>
        <strain evidence="6">ICMP 6774ER</strain>
    </source>
</reference>
<organism evidence="5 6">
    <name type="scientific">Nonomuraea mangrovi</name>
    <dbReference type="NCBI Taxonomy" id="2316207"/>
    <lineage>
        <taxon>Bacteria</taxon>
        <taxon>Bacillati</taxon>
        <taxon>Actinomycetota</taxon>
        <taxon>Actinomycetes</taxon>
        <taxon>Streptosporangiales</taxon>
        <taxon>Streptosporangiaceae</taxon>
        <taxon>Nonomuraea</taxon>
    </lineage>
</organism>
<keyword evidence="2 5" id="KW-0067">ATP-binding</keyword>
<accession>A0ABW4T8C6</accession>
<feature type="domain" description="ABC transporter" evidence="4">
    <location>
        <begin position="270"/>
        <end position="503"/>
    </location>
</feature>
<dbReference type="PROSITE" id="PS50893">
    <property type="entry name" value="ABC_TRANSPORTER_2"/>
    <property type="match status" value="2"/>
</dbReference>
<keyword evidence="1" id="KW-0547">Nucleotide-binding</keyword>